<dbReference type="RefSeq" id="WP_062278577.1">
    <property type="nucleotide sequence ID" value="NZ_DF968180.1"/>
</dbReference>
<evidence type="ECO:0000313" key="2">
    <source>
        <dbReference type="EMBL" id="GAP39823.1"/>
    </source>
</evidence>
<protein>
    <submittedName>
        <fullName evidence="2">Uncharacterized protein</fullName>
    </submittedName>
</protein>
<reference evidence="2" key="1">
    <citation type="journal article" date="2015" name="Genome Announc.">
        <title>Draft Genome Sequence of Anaerolineae Strain TC1, a Novel Isolate from a Methanogenic Wastewater Treatment System.</title>
        <authorList>
            <person name="Matsuura N."/>
            <person name="Tourlousse D.M."/>
            <person name="Sun L."/>
            <person name="Toyonaga M."/>
            <person name="Kuroda K."/>
            <person name="Ohashi A."/>
            <person name="Cruz R."/>
            <person name="Yamaguchi T."/>
            <person name="Sekiguchi Y."/>
        </authorList>
    </citation>
    <scope>NUCLEOTIDE SEQUENCE [LARGE SCALE GENOMIC DNA]</scope>
    <source>
        <strain evidence="2">TC1</strain>
    </source>
</reference>
<feature type="compositionally biased region" description="Basic and acidic residues" evidence="1">
    <location>
        <begin position="134"/>
        <end position="144"/>
    </location>
</feature>
<dbReference type="Gene3D" id="1.20.120.20">
    <property type="entry name" value="Apolipoprotein"/>
    <property type="match status" value="1"/>
</dbReference>
<organism evidence="2">
    <name type="scientific">Flexilinea flocculi</name>
    <dbReference type="NCBI Taxonomy" id="1678840"/>
    <lineage>
        <taxon>Bacteria</taxon>
        <taxon>Bacillati</taxon>
        <taxon>Chloroflexota</taxon>
        <taxon>Anaerolineae</taxon>
        <taxon>Anaerolineales</taxon>
        <taxon>Anaerolineaceae</taxon>
        <taxon>Flexilinea</taxon>
    </lineage>
</organism>
<accession>A0A0K8PAY2</accession>
<proteinExistence type="predicted"/>
<dbReference type="Proteomes" id="UP000053370">
    <property type="component" value="Unassembled WGS sequence"/>
</dbReference>
<feature type="compositionally biased region" description="Low complexity" evidence="1">
    <location>
        <begin position="145"/>
        <end position="155"/>
    </location>
</feature>
<name>A0A0K8PAY2_9CHLR</name>
<dbReference type="AlphaFoldDB" id="A0A0K8PAY2"/>
<dbReference type="EMBL" id="DF968180">
    <property type="protein sequence ID" value="GAP39823.1"/>
    <property type="molecule type" value="Genomic_DNA"/>
</dbReference>
<gene>
    <name evidence="2" type="ORF">ATC1_12359</name>
</gene>
<dbReference type="OrthoDB" id="9803665at2"/>
<evidence type="ECO:0000256" key="1">
    <source>
        <dbReference type="SAM" id="MobiDB-lite"/>
    </source>
</evidence>
<evidence type="ECO:0000313" key="3">
    <source>
        <dbReference type="Proteomes" id="UP000053370"/>
    </source>
</evidence>
<feature type="region of interest" description="Disordered" evidence="1">
    <location>
        <begin position="134"/>
        <end position="162"/>
    </location>
</feature>
<keyword evidence="3" id="KW-1185">Reference proteome</keyword>
<sequence length="162" mass="18273">MNIETIISKIKNALGEGVDKVSDEVEKSQVFEKFEDSDDKVAKILDDAGKALTSLFDTIADKAEPMIKKTKAKIYEGIFEEYRKDGSPYGETHEGFMQWVDEHETEIREKVDDGITKTRETILSGVKKTQEYINREVSKKEKPSDSVVDGSSVTDQKSSDKE</sequence>